<protein>
    <submittedName>
        <fullName evidence="1">Uncharacterized protein</fullName>
    </submittedName>
</protein>
<proteinExistence type="predicted"/>
<dbReference type="Proteomes" id="UP001168821">
    <property type="component" value="Unassembled WGS sequence"/>
</dbReference>
<accession>A0AA38IGM6</accession>
<dbReference type="EMBL" id="JALNTZ010000003">
    <property type="protein sequence ID" value="KAJ3657583.1"/>
    <property type="molecule type" value="Genomic_DNA"/>
</dbReference>
<comment type="caution">
    <text evidence="1">The sequence shown here is derived from an EMBL/GenBank/DDBJ whole genome shotgun (WGS) entry which is preliminary data.</text>
</comment>
<name>A0AA38IGM6_9CUCU</name>
<evidence type="ECO:0000313" key="1">
    <source>
        <dbReference type="EMBL" id="KAJ3657583.1"/>
    </source>
</evidence>
<keyword evidence="2" id="KW-1185">Reference proteome</keyword>
<evidence type="ECO:0000313" key="2">
    <source>
        <dbReference type="Proteomes" id="UP001168821"/>
    </source>
</evidence>
<sequence>MIDVRRSYVKYGQDKGDAVLNSAKTFPVHSCTWKQRVDVKGNQVKETFCNFRYCQRALCPGMKGVTSLTSIKDAGEKLNWSMMGGRFFVAWNYVLGIHYWQMRNLRVWELNF</sequence>
<dbReference type="AlphaFoldDB" id="A0AA38IGM6"/>
<organism evidence="1 2">
    <name type="scientific">Zophobas morio</name>
    <dbReference type="NCBI Taxonomy" id="2755281"/>
    <lineage>
        <taxon>Eukaryota</taxon>
        <taxon>Metazoa</taxon>
        <taxon>Ecdysozoa</taxon>
        <taxon>Arthropoda</taxon>
        <taxon>Hexapoda</taxon>
        <taxon>Insecta</taxon>
        <taxon>Pterygota</taxon>
        <taxon>Neoptera</taxon>
        <taxon>Endopterygota</taxon>
        <taxon>Coleoptera</taxon>
        <taxon>Polyphaga</taxon>
        <taxon>Cucujiformia</taxon>
        <taxon>Tenebrionidae</taxon>
        <taxon>Zophobas</taxon>
    </lineage>
</organism>
<gene>
    <name evidence="1" type="ORF">Zmor_009372</name>
</gene>
<reference evidence="1" key="1">
    <citation type="journal article" date="2023" name="G3 (Bethesda)">
        <title>Whole genome assemblies of Zophobas morio and Tenebrio molitor.</title>
        <authorList>
            <person name="Kaur S."/>
            <person name="Stinson S.A."/>
            <person name="diCenzo G.C."/>
        </authorList>
    </citation>
    <scope>NUCLEOTIDE SEQUENCE</scope>
    <source>
        <strain evidence="1">QUZm001</strain>
    </source>
</reference>